<evidence type="ECO:0000313" key="1">
    <source>
        <dbReference type="EMBL" id="RAH69429.1"/>
    </source>
</evidence>
<proteinExistence type="predicted"/>
<keyword evidence="2" id="KW-1185">Reference proteome</keyword>
<sequence length="113" mass="12237">MLVEVSGEPRQLTASPVPNKRYPLSASYTTQSKPQDRGIIIVSVSVMGILLQPSLLMFLSCCDPVEKDRSRSFLLPPNKCRLGGSPAVINSTVGRPTMISAVKSARRRSGHSI</sequence>
<dbReference type="Proteomes" id="UP000249661">
    <property type="component" value="Unassembled WGS sequence"/>
</dbReference>
<dbReference type="EMBL" id="KZ824960">
    <property type="protein sequence ID" value="RAH69429.1"/>
    <property type="molecule type" value="Genomic_DNA"/>
</dbReference>
<name>A0ACD1H763_9EURO</name>
<reference evidence="1" key="1">
    <citation type="submission" date="2018-02" db="EMBL/GenBank/DDBJ databases">
        <title>The genomes of Aspergillus section Nigri reveals drivers in fungal speciation.</title>
        <authorList>
            <consortium name="DOE Joint Genome Institute"/>
            <person name="Vesth T.C."/>
            <person name="Nybo J."/>
            <person name="Theobald S."/>
            <person name="Brandl J."/>
            <person name="Frisvad J.C."/>
            <person name="Nielsen K.F."/>
            <person name="Lyhne E.K."/>
            <person name="Kogle M.E."/>
            <person name="Kuo A."/>
            <person name="Riley R."/>
            <person name="Clum A."/>
            <person name="Nolan M."/>
            <person name="Lipzen A."/>
            <person name="Salamov A."/>
            <person name="Henrissat B."/>
            <person name="Wiebenga A."/>
            <person name="De vries R.P."/>
            <person name="Grigoriev I.V."/>
            <person name="Mortensen U.H."/>
            <person name="Andersen M.R."/>
            <person name="Baker S.E."/>
        </authorList>
    </citation>
    <scope>NUCLEOTIDE SEQUENCE</scope>
    <source>
        <strain evidence="1">CBS 121060</strain>
    </source>
</reference>
<organism evidence="1 2">
    <name type="scientific">Aspergillus aculeatinus CBS 121060</name>
    <dbReference type="NCBI Taxonomy" id="1448322"/>
    <lineage>
        <taxon>Eukaryota</taxon>
        <taxon>Fungi</taxon>
        <taxon>Dikarya</taxon>
        <taxon>Ascomycota</taxon>
        <taxon>Pezizomycotina</taxon>
        <taxon>Eurotiomycetes</taxon>
        <taxon>Eurotiomycetidae</taxon>
        <taxon>Eurotiales</taxon>
        <taxon>Aspergillaceae</taxon>
        <taxon>Aspergillus</taxon>
        <taxon>Aspergillus subgen. Circumdati</taxon>
    </lineage>
</organism>
<evidence type="ECO:0000313" key="2">
    <source>
        <dbReference type="Proteomes" id="UP000249661"/>
    </source>
</evidence>
<protein>
    <submittedName>
        <fullName evidence="1">Uncharacterized protein</fullName>
    </submittedName>
</protein>
<gene>
    <name evidence="1" type="ORF">BO66DRAFT_101274</name>
</gene>
<accession>A0ACD1H763</accession>